<protein>
    <submittedName>
        <fullName evidence="2">Uncharacterized protein</fullName>
    </submittedName>
</protein>
<feature type="region of interest" description="Disordered" evidence="1">
    <location>
        <begin position="1"/>
        <end position="27"/>
    </location>
</feature>
<gene>
    <name evidence="2" type="ORF">T02_1855</name>
</gene>
<proteinExistence type="predicted"/>
<evidence type="ECO:0000313" key="3">
    <source>
        <dbReference type="Proteomes" id="UP000054721"/>
    </source>
</evidence>
<feature type="compositionally biased region" description="Polar residues" evidence="1">
    <location>
        <begin position="15"/>
        <end position="27"/>
    </location>
</feature>
<organism evidence="2 3">
    <name type="scientific">Trichinella nativa</name>
    <dbReference type="NCBI Taxonomy" id="6335"/>
    <lineage>
        <taxon>Eukaryota</taxon>
        <taxon>Metazoa</taxon>
        <taxon>Ecdysozoa</taxon>
        <taxon>Nematoda</taxon>
        <taxon>Enoplea</taxon>
        <taxon>Dorylaimia</taxon>
        <taxon>Trichinellida</taxon>
        <taxon>Trichinellidae</taxon>
        <taxon>Trichinella</taxon>
    </lineage>
</organism>
<comment type="caution">
    <text evidence="2">The sequence shown here is derived from an EMBL/GenBank/DDBJ whole genome shotgun (WGS) entry which is preliminary data.</text>
</comment>
<dbReference type="Proteomes" id="UP000054721">
    <property type="component" value="Unassembled WGS sequence"/>
</dbReference>
<keyword evidence="3" id="KW-1185">Reference proteome</keyword>
<dbReference type="EMBL" id="JYDW01000366">
    <property type="protein sequence ID" value="KRZ48767.1"/>
    <property type="molecule type" value="Genomic_DNA"/>
</dbReference>
<evidence type="ECO:0000313" key="2">
    <source>
        <dbReference type="EMBL" id="KRZ48767.1"/>
    </source>
</evidence>
<name>A0A0V1KNF3_9BILA</name>
<evidence type="ECO:0000256" key="1">
    <source>
        <dbReference type="SAM" id="MobiDB-lite"/>
    </source>
</evidence>
<reference evidence="2 3" key="1">
    <citation type="submission" date="2015-05" db="EMBL/GenBank/DDBJ databases">
        <title>Evolution of Trichinella species and genotypes.</title>
        <authorList>
            <person name="Korhonen P.K."/>
            <person name="Edoardo P."/>
            <person name="Giuseppe L.R."/>
            <person name="Gasser R.B."/>
        </authorList>
    </citation>
    <scope>NUCLEOTIDE SEQUENCE [LARGE SCALE GENOMIC DNA]</scope>
    <source>
        <strain evidence="2">ISS10</strain>
    </source>
</reference>
<dbReference type="AlphaFoldDB" id="A0A0V1KNF3"/>
<accession>A0A0V1KNF3</accession>
<sequence>MITRTSLDVNDSRTNHTSNPLSTRSLDSTPQLQISPVYIRSVPTSGPRFRTKEIWLPLSWNHPAPCPFTISDDHKNYPEVPGMASLTCMAFGGKFL</sequence>